<dbReference type="GO" id="GO:0045881">
    <property type="term" value="P:positive regulation of sporulation resulting in formation of a cellular spore"/>
    <property type="evidence" value="ECO:0007669"/>
    <property type="project" value="TreeGrafter"/>
</dbReference>
<dbReference type="InterPro" id="IPR003115">
    <property type="entry name" value="ParB_N"/>
</dbReference>
<protein>
    <recommendedName>
        <fullName evidence="3">ParB-like N-terminal domain-containing protein</fullName>
    </recommendedName>
</protein>
<keyword evidence="2" id="KW-0159">Chromosome partition</keyword>
<dbReference type="PANTHER" id="PTHR33375:SF1">
    <property type="entry name" value="CHROMOSOME-PARTITIONING PROTEIN PARB-RELATED"/>
    <property type="match status" value="1"/>
</dbReference>
<keyword evidence="5" id="KW-1185">Reference proteome</keyword>
<dbReference type="RefSeq" id="WP_117003123.1">
    <property type="nucleotide sequence ID" value="NZ_BMJS01000016.1"/>
</dbReference>
<dbReference type="GO" id="GO:0005694">
    <property type="term" value="C:chromosome"/>
    <property type="evidence" value="ECO:0007669"/>
    <property type="project" value="TreeGrafter"/>
</dbReference>
<dbReference type="EMBL" id="BMJS01000016">
    <property type="protein sequence ID" value="GGF99017.1"/>
    <property type="molecule type" value="Genomic_DNA"/>
</dbReference>
<evidence type="ECO:0000256" key="2">
    <source>
        <dbReference type="ARBA" id="ARBA00022829"/>
    </source>
</evidence>
<evidence type="ECO:0000313" key="4">
    <source>
        <dbReference type="EMBL" id="GGF99017.1"/>
    </source>
</evidence>
<dbReference type="InterPro" id="IPR037972">
    <property type="entry name" value="RepB_N"/>
</dbReference>
<gene>
    <name evidence="4" type="ORF">GCM10010995_15340</name>
</gene>
<dbReference type="InterPro" id="IPR036086">
    <property type="entry name" value="ParB/Sulfiredoxin_sf"/>
</dbReference>
<evidence type="ECO:0000259" key="3">
    <source>
        <dbReference type="SMART" id="SM00470"/>
    </source>
</evidence>
<dbReference type="GO" id="GO:0003677">
    <property type="term" value="F:DNA binding"/>
    <property type="evidence" value="ECO:0007669"/>
    <property type="project" value="InterPro"/>
</dbReference>
<dbReference type="Gene3D" id="3.90.1530.30">
    <property type="match status" value="1"/>
</dbReference>
<dbReference type="Pfam" id="PF17762">
    <property type="entry name" value="HTH_ParB"/>
    <property type="match status" value="1"/>
</dbReference>
<dbReference type="SMART" id="SM00470">
    <property type="entry name" value="ParB"/>
    <property type="match status" value="1"/>
</dbReference>
<organism evidence="4 5">
    <name type="scientific">Cysteiniphilum litorale</name>
    <dbReference type="NCBI Taxonomy" id="2056700"/>
    <lineage>
        <taxon>Bacteria</taxon>
        <taxon>Pseudomonadati</taxon>
        <taxon>Pseudomonadota</taxon>
        <taxon>Gammaproteobacteria</taxon>
        <taxon>Thiotrichales</taxon>
        <taxon>Fastidiosibacteraceae</taxon>
        <taxon>Cysteiniphilum</taxon>
    </lineage>
</organism>
<comment type="caution">
    <text evidence="4">The sequence shown here is derived from an EMBL/GenBank/DDBJ whole genome shotgun (WGS) entry which is preliminary data.</text>
</comment>
<dbReference type="Gene3D" id="1.10.10.2830">
    <property type="match status" value="1"/>
</dbReference>
<sequence>MSKKNNGFSLKSETENKVIAERLADAKSAMGYVGAVEIIETDQIDNWEYRDRKEFELGNIEELAYSIQNNGQAQPIVITNQNEVFKAQSNKEAKYVVIAGYRRWLACKSINIKVEAIIKEFSFNDAIACVVDENRKESVSDYSKGIFYSNLLNSEKITQADLAQKVGLTLSSIKNFISFSRIPSEIIEAVVDMSKVSSRTSIEIVSLANKGDKYCKALISIADKIRLGYGEKRIKQEVDKILNKKIKVDKEKTIRSNSRVLAHVSGRRINLEKELIDKDNYDVFINDFEKLMIKYFG</sequence>
<dbReference type="CDD" id="cd16405">
    <property type="entry name" value="RepB_like_N"/>
    <property type="match status" value="1"/>
</dbReference>
<feature type="domain" description="ParB-like N-terminal" evidence="3">
    <location>
        <begin position="37"/>
        <end position="135"/>
    </location>
</feature>
<dbReference type="GO" id="GO:0007059">
    <property type="term" value="P:chromosome segregation"/>
    <property type="evidence" value="ECO:0007669"/>
    <property type="project" value="UniProtKB-KW"/>
</dbReference>
<dbReference type="InterPro" id="IPR004437">
    <property type="entry name" value="ParB/RepB/Spo0J"/>
</dbReference>
<dbReference type="NCBIfam" id="TIGR00180">
    <property type="entry name" value="parB_part"/>
    <property type="match status" value="1"/>
</dbReference>
<accession>A0A8J2Z4F9</accession>
<name>A0A8J2Z4F9_9GAMM</name>
<dbReference type="PANTHER" id="PTHR33375">
    <property type="entry name" value="CHROMOSOME-PARTITIONING PROTEIN PARB-RELATED"/>
    <property type="match status" value="1"/>
</dbReference>
<reference evidence="4" key="2">
    <citation type="submission" date="2020-09" db="EMBL/GenBank/DDBJ databases">
        <authorList>
            <person name="Sun Q."/>
            <person name="Zhou Y."/>
        </authorList>
    </citation>
    <scope>NUCLEOTIDE SEQUENCE</scope>
    <source>
        <strain evidence="4">CGMCC 1.15758</strain>
    </source>
</reference>
<evidence type="ECO:0000313" key="5">
    <source>
        <dbReference type="Proteomes" id="UP000636949"/>
    </source>
</evidence>
<dbReference type="SUPFAM" id="SSF109709">
    <property type="entry name" value="KorB DNA-binding domain-like"/>
    <property type="match status" value="1"/>
</dbReference>
<proteinExistence type="inferred from homology"/>
<evidence type="ECO:0000256" key="1">
    <source>
        <dbReference type="ARBA" id="ARBA00006295"/>
    </source>
</evidence>
<dbReference type="SUPFAM" id="SSF110849">
    <property type="entry name" value="ParB/Sulfiredoxin"/>
    <property type="match status" value="1"/>
</dbReference>
<dbReference type="Pfam" id="PF02195">
    <property type="entry name" value="ParB_N"/>
    <property type="match status" value="1"/>
</dbReference>
<comment type="similarity">
    <text evidence="1">Belongs to the ParB family.</text>
</comment>
<dbReference type="InterPro" id="IPR041468">
    <property type="entry name" value="HTH_ParB/Spo0J"/>
</dbReference>
<dbReference type="AlphaFoldDB" id="A0A8J2Z4F9"/>
<dbReference type="Proteomes" id="UP000636949">
    <property type="component" value="Unassembled WGS sequence"/>
</dbReference>
<dbReference type="InterPro" id="IPR050336">
    <property type="entry name" value="Chromosome_partition/occlusion"/>
</dbReference>
<dbReference type="OrthoDB" id="9802051at2"/>
<reference evidence="4" key="1">
    <citation type="journal article" date="2014" name="Int. J. Syst. Evol. Microbiol.">
        <title>Complete genome sequence of Corynebacterium casei LMG S-19264T (=DSM 44701T), isolated from a smear-ripened cheese.</title>
        <authorList>
            <consortium name="US DOE Joint Genome Institute (JGI-PGF)"/>
            <person name="Walter F."/>
            <person name="Albersmeier A."/>
            <person name="Kalinowski J."/>
            <person name="Ruckert C."/>
        </authorList>
    </citation>
    <scope>NUCLEOTIDE SEQUENCE</scope>
    <source>
        <strain evidence="4">CGMCC 1.15758</strain>
    </source>
</reference>